<dbReference type="PANTHER" id="PTHR36837:SF2">
    <property type="entry name" value="POLY(3-HYDROXYALKANOATE) POLYMERASE SUBUNIT PHAC"/>
    <property type="match status" value="1"/>
</dbReference>
<dbReference type="Pfam" id="PF00561">
    <property type="entry name" value="Abhydrolase_1"/>
    <property type="match status" value="1"/>
</dbReference>
<dbReference type="Gene3D" id="3.40.50.1820">
    <property type="entry name" value="alpha/beta hydrolase"/>
    <property type="match status" value="1"/>
</dbReference>
<dbReference type="STRING" id="1202768.SAMN05216285_0903"/>
<dbReference type="InterPro" id="IPR029058">
    <property type="entry name" value="AB_hydrolase_fold"/>
</dbReference>
<dbReference type="EMBL" id="FOIS01000001">
    <property type="protein sequence ID" value="SEV87092.1"/>
    <property type="molecule type" value="Genomic_DNA"/>
</dbReference>
<name>A0A1I0MFN0_9EURY</name>
<dbReference type="AlphaFoldDB" id="A0A1I0MFN0"/>
<dbReference type="InterPro" id="IPR000073">
    <property type="entry name" value="AB_hydrolase_1"/>
</dbReference>
<keyword evidence="3" id="KW-1185">Reference proteome</keyword>
<dbReference type="Proteomes" id="UP000183275">
    <property type="component" value="Unassembled WGS sequence"/>
</dbReference>
<evidence type="ECO:0000259" key="1">
    <source>
        <dbReference type="Pfam" id="PF00561"/>
    </source>
</evidence>
<protein>
    <submittedName>
        <fullName evidence="2">Polyhydroxyalkanoate synthase</fullName>
    </submittedName>
</protein>
<dbReference type="SUPFAM" id="SSF53474">
    <property type="entry name" value="alpha/beta-Hydrolases"/>
    <property type="match status" value="1"/>
</dbReference>
<dbReference type="OrthoDB" id="202878at2157"/>
<accession>A0A1I0MFN0</accession>
<organism evidence="2 3">
    <name type="scientific">Natrinema salifodinae</name>
    <dbReference type="NCBI Taxonomy" id="1202768"/>
    <lineage>
        <taxon>Archaea</taxon>
        <taxon>Methanobacteriati</taxon>
        <taxon>Methanobacteriota</taxon>
        <taxon>Stenosarchaea group</taxon>
        <taxon>Halobacteria</taxon>
        <taxon>Halobacteriales</taxon>
        <taxon>Natrialbaceae</taxon>
        <taxon>Natrinema</taxon>
    </lineage>
</organism>
<dbReference type="RefSeq" id="WP_049990818.1">
    <property type="nucleotide sequence ID" value="NZ_FOIS01000001.1"/>
</dbReference>
<feature type="domain" description="AB hydrolase-1" evidence="1">
    <location>
        <begin position="88"/>
        <end position="172"/>
    </location>
</feature>
<dbReference type="InterPro" id="IPR051321">
    <property type="entry name" value="PHA/PHB_synthase"/>
</dbReference>
<sequence length="378" mass="41730">MLPHEFARQAADRAARTPMKLGQAPAQLARLATAEPDETPYEVVYEESPVRLRRYEPRGGSVRDAPVVIAYAFINDPSILDFAPDRSVIRGFCERGFPVYVVDWGDASPIDRSLGLGDYVVRYLRNCVDVAREETGAEAVHLLGYSTGAPLSAGYAGVFPETVRTLLLQGPPLAFGDGDTDGEPDTERSVDEVDGMDLFRTLAAEHDPGLVAETFDTVPTPLLELVLALRKPVEYAVTNPLRLWDRLDDDATVEEYGRKLDWVRGGPALPATAYREFVEDLLLENRLLEGEWELLGHAVDLDRIEMPVALVIGRDDAFVPRSASVPFLDAIPSAETRIFESPVGHVGLSVSREAHADAWPRVHEWVAARERAGFELTE</sequence>
<evidence type="ECO:0000313" key="2">
    <source>
        <dbReference type="EMBL" id="SEV87092.1"/>
    </source>
</evidence>
<reference evidence="3" key="1">
    <citation type="submission" date="2016-10" db="EMBL/GenBank/DDBJ databases">
        <authorList>
            <person name="Varghese N."/>
        </authorList>
    </citation>
    <scope>NUCLEOTIDE SEQUENCE [LARGE SCALE GENOMIC DNA]</scope>
    <source>
        <strain evidence="3">CGMCC 1.12284</strain>
    </source>
</reference>
<dbReference type="PANTHER" id="PTHR36837">
    <property type="entry name" value="POLY(3-HYDROXYALKANOATE) POLYMERASE SUBUNIT PHAC"/>
    <property type="match status" value="1"/>
</dbReference>
<proteinExistence type="predicted"/>
<gene>
    <name evidence="2" type="ORF">SAMN05216285_0903</name>
</gene>
<evidence type="ECO:0000313" key="3">
    <source>
        <dbReference type="Proteomes" id="UP000183275"/>
    </source>
</evidence>
<dbReference type="eggNOG" id="arCOG06344">
    <property type="taxonomic scope" value="Archaea"/>
</dbReference>